<evidence type="ECO:0000256" key="11">
    <source>
        <dbReference type="ARBA" id="ARBA00023180"/>
    </source>
</evidence>
<evidence type="ECO:0000256" key="9">
    <source>
        <dbReference type="ARBA" id="ARBA00023034"/>
    </source>
</evidence>
<protein>
    <recommendedName>
        <fullName evidence="12">Fucosyltransferase</fullName>
        <ecNumber evidence="12">2.4.1.-</ecNumber>
    </recommendedName>
</protein>
<evidence type="ECO:0000259" key="13">
    <source>
        <dbReference type="Pfam" id="PF00852"/>
    </source>
</evidence>
<reference evidence="15 16" key="1">
    <citation type="submission" date="2021-06" db="EMBL/GenBank/DDBJ databases">
        <title>Caerostris darwini draft genome.</title>
        <authorList>
            <person name="Kono N."/>
            <person name="Arakawa K."/>
        </authorList>
    </citation>
    <scope>NUCLEOTIDE SEQUENCE [LARGE SCALE GENOMIC DNA]</scope>
</reference>
<dbReference type="Pfam" id="PF00852">
    <property type="entry name" value="Glyco_transf_10"/>
    <property type="match status" value="1"/>
</dbReference>
<evidence type="ECO:0000313" key="16">
    <source>
        <dbReference type="Proteomes" id="UP001054837"/>
    </source>
</evidence>
<dbReference type="FunFam" id="3.40.50.11660:FF:000006">
    <property type="entry name" value="Alpha-(1,3)-fucosyltransferase C"/>
    <property type="match status" value="1"/>
</dbReference>
<keyword evidence="11" id="KW-0325">Glycoprotein</keyword>
<evidence type="ECO:0000256" key="6">
    <source>
        <dbReference type="ARBA" id="ARBA00022692"/>
    </source>
</evidence>
<dbReference type="EMBL" id="BPLQ01003666">
    <property type="protein sequence ID" value="GIY02337.1"/>
    <property type="molecule type" value="Genomic_DNA"/>
</dbReference>
<evidence type="ECO:0000256" key="8">
    <source>
        <dbReference type="ARBA" id="ARBA00022989"/>
    </source>
</evidence>
<evidence type="ECO:0000256" key="3">
    <source>
        <dbReference type="ARBA" id="ARBA00008919"/>
    </source>
</evidence>
<accession>A0AAV4Q1T9</accession>
<keyword evidence="4 12" id="KW-0328">Glycosyltransferase</keyword>
<keyword evidence="16" id="KW-1185">Reference proteome</keyword>
<keyword evidence="10 12" id="KW-0472">Membrane</keyword>
<keyword evidence="9 12" id="KW-0333">Golgi apparatus</keyword>
<dbReference type="Gene3D" id="3.40.50.11660">
    <property type="entry name" value="Glycosyl transferase family 10, C-terminal domain"/>
    <property type="match status" value="1"/>
</dbReference>
<dbReference type="SUPFAM" id="SSF53756">
    <property type="entry name" value="UDP-Glycosyltransferase/glycogen phosphorylase"/>
    <property type="match status" value="1"/>
</dbReference>
<feature type="domain" description="Fucosyltransferase C-terminal" evidence="13">
    <location>
        <begin position="209"/>
        <end position="370"/>
    </location>
</feature>
<keyword evidence="6 12" id="KW-0812">Transmembrane</keyword>
<dbReference type="AlphaFoldDB" id="A0AAV4Q1T9"/>
<dbReference type="PANTHER" id="PTHR48438:SF1">
    <property type="entry name" value="ALPHA-(1,3)-FUCOSYLTRANSFERASE C-RELATED"/>
    <property type="match status" value="1"/>
</dbReference>
<name>A0AAV4Q1T9_9ARAC</name>
<comment type="subcellular location">
    <subcellularLocation>
        <location evidence="1 12">Golgi apparatus</location>
        <location evidence="1 12">Golgi stack membrane</location>
        <topology evidence="1 12">Single-pass type II membrane protein</topology>
    </subcellularLocation>
</comment>
<evidence type="ECO:0000256" key="4">
    <source>
        <dbReference type="ARBA" id="ARBA00022676"/>
    </source>
</evidence>
<comment type="caution">
    <text evidence="15">The sequence shown here is derived from an EMBL/GenBank/DDBJ whole genome shotgun (WGS) entry which is preliminary data.</text>
</comment>
<evidence type="ECO:0000256" key="7">
    <source>
        <dbReference type="ARBA" id="ARBA00022968"/>
    </source>
</evidence>
<comment type="pathway">
    <text evidence="2">Protein modification; protein glycosylation.</text>
</comment>
<sequence length="391" mass="45751">MLQKHEDGIKSYLPPQKYHRFFLQSCTAMVLICIVCYTYVRIDGRNNFYIKTWNVKGMFERALRRTSNIFPHVQRERKTVLLWTPYFSQKDWLPSTQELRCPVQDCVATSNRSLLANSSAVIFHLRNIDTGDLPTFLFSNNVTSNASSPLLVLFNKEAPPNTPADVLDKMNGKIHLMATYRKDSEVYTPYGWIEKRTTRFKIPDFKPDKSTVCWLVSHCQTSSNREVYVSILKQYIDVEIYGKCGDKECPYGQPLDCYHWLAKRCKFYLSFENSICRDYVTEKLYYALMSDMVPIVMGGEDYDRYLPPHSFIDVADFSSPESLAHYLLEVGQHEASYLSYFKWKEKYEAAFVPYLWFCSLCDILHRNDTENLKPHNSVISWWFEEGNCTSV</sequence>
<evidence type="ECO:0000256" key="10">
    <source>
        <dbReference type="ARBA" id="ARBA00023136"/>
    </source>
</evidence>
<comment type="similarity">
    <text evidence="3 12">Belongs to the glycosyltransferase 10 family.</text>
</comment>
<dbReference type="Proteomes" id="UP001054837">
    <property type="component" value="Unassembled WGS sequence"/>
</dbReference>
<evidence type="ECO:0000256" key="5">
    <source>
        <dbReference type="ARBA" id="ARBA00022679"/>
    </source>
</evidence>
<proteinExistence type="inferred from homology"/>
<dbReference type="InterPro" id="IPR001503">
    <property type="entry name" value="Glyco_trans_10"/>
</dbReference>
<dbReference type="EC" id="2.4.1.-" evidence="12"/>
<dbReference type="InterPro" id="IPR055270">
    <property type="entry name" value="Glyco_tran_10_C"/>
</dbReference>
<evidence type="ECO:0000313" key="15">
    <source>
        <dbReference type="EMBL" id="GIY02337.1"/>
    </source>
</evidence>
<evidence type="ECO:0000256" key="2">
    <source>
        <dbReference type="ARBA" id="ARBA00004922"/>
    </source>
</evidence>
<feature type="transmembrane region" description="Helical" evidence="12">
    <location>
        <begin position="21"/>
        <end position="40"/>
    </location>
</feature>
<keyword evidence="5 12" id="KW-0808">Transferase</keyword>
<dbReference type="GO" id="GO:0008417">
    <property type="term" value="F:fucosyltransferase activity"/>
    <property type="evidence" value="ECO:0007669"/>
    <property type="project" value="InterPro"/>
</dbReference>
<dbReference type="Pfam" id="PF17039">
    <property type="entry name" value="Glyco_tran_10_N"/>
    <property type="match status" value="1"/>
</dbReference>
<gene>
    <name evidence="15" type="primary">FucTC</name>
    <name evidence="15" type="ORF">CDAR_113011</name>
</gene>
<dbReference type="InterPro" id="IPR031481">
    <property type="entry name" value="Glyco_tran_10_N"/>
</dbReference>
<keyword evidence="7" id="KW-0735">Signal-anchor</keyword>
<evidence type="ECO:0000259" key="14">
    <source>
        <dbReference type="Pfam" id="PF17039"/>
    </source>
</evidence>
<dbReference type="PANTHER" id="PTHR48438">
    <property type="entry name" value="ALPHA-(1,3)-FUCOSYLTRANSFERASE C-RELATED"/>
    <property type="match status" value="1"/>
</dbReference>
<feature type="domain" description="Fucosyltransferase N-terminal" evidence="14">
    <location>
        <begin position="76"/>
        <end position="191"/>
    </location>
</feature>
<organism evidence="15 16">
    <name type="scientific">Caerostris darwini</name>
    <dbReference type="NCBI Taxonomy" id="1538125"/>
    <lineage>
        <taxon>Eukaryota</taxon>
        <taxon>Metazoa</taxon>
        <taxon>Ecdysozoa</taxon>
        <taxon>Arthropoda</taxon>
        <taxon>Chelicerata</taxon>
        <taxon>Arachnida</taxon>
        <taxon>Araneae</taxon>
        <taxon>Araneomorphae</taxon>
        <taxon>Entelegynae</taxon>
        <taxon>Araneoidea</taxon>
        <taxon>Araneidae</taxon>
        <taxon>Caerostris</taxon>
    </lineage>
</organism>
<evidence type="ECO:0000256" key="12">
    <source>
        <dbReference type="RuleBase" id="RU003832"/>
    </source>
</evidence>
<dbReference type="InterPro" id="IPR038577">
    <property type="entry name" value="GT10-like_C_sf"/>
</dbReference>
<keyword evidence="8 12" id="KW-1133">Transmembrane helix</keyword>
<dbReference type="GO" id="GO:0032580">
    <property type="term" value="C:Golgi cisterna membrane"/>
    <property type="evidence" value="ECO:0007669"/>
    <property type="project" value="UniProtKB-SubCell"/>
</dbReference>
<evidence type="ECO:0000256" key="1">
    <source>
        <dbReference type="ARBA" id="ARBA00004447"/>
    </source>
</evidence>